<proteinExistence type="predicted"/>
<dbReference type="Proteomes" id="UP001141552">
    <property type="component" value="Unassembled WGS sequence"/>
</dbReference>
<comment type="caution">
    <text evidence="1">The sequence shown here is derived from an EMBL/GenBank/DDBJ whole genome shotgun (WGS) entry which is preliminary data.</text>
</comment>
<keyword evidence="2" id="KW-1185">Reference proteome</keyword>
<name>A0A9Q0JHW7_9ROSI</name>
<gene>
    <name evidence="1" type="ORF">Tsubulata_003012</name>
</gene>
<accession>A0A9Q0JHW7</accession>
<reference evidence="1" key="2">
    <citation type="journal article" date="2023" name="Plants (Basel)">
        <title>Annotation of the Turnera subulata (Passifloraceae) Draft Genome Reveals the S-Locus Evolved after the Divergence of Turneroideae from Passifloroideae in a Stepwise Manner.</title>
        <authorList>
            <person name="Henning P.M."/>
            <person name="Roalson E.H."/>
            <person name="Mir W."/>
            <person name="McCubbin A.G."/>
            <person name="Shore J.S."/>
        </authorList>
    </citation>
    <scope>NUCLEOTIDE SEQUENCE</scope>
    <source>
        <strain evidence="1">F60SS</strain>
    </source>
</reference>
<dbReference type="EMBL" id="JAKUCV010002707">
    <property type="protein sequence ID" value="KAJ4841727.1"/>
    <property type="molecule type" value="Genomic_DNA"/>
</dbReference>
<sequence>MLVDYVDVEFAELVQLVKPITGIIFGEAQTCELRCDHHVTSGFVLLEICNALGTLLDHRSHSVKLFSNHRV</sequence>
<reference evidence="1" key="1">
    <citation type="submission" date="2022-02" db="EMBL/GenBank/DDBJ databases">
        <authorList>
            <person name="Henning P.M."/>
            <person name="McCubbin A.G."/>
            <person name="Shore J.S."/>
        </authorList>
    </citation>
    <scope>NUCLEOTIDE SEQUENCE</scope>
    <source>
        <strain evidence="1">F60SS</strain>
        <tissue evidence="1">Leaves</tissue>
    </source>
</reference>
<protein>
    <submittedName>
        <fullName evidence="1">Uncharacterized protein</fullName>
    </submittedName>
</protein>
<evidence type="ECO:0000313" key="1">
    <source>
        <dbReference type="EMBL" id="KAJ4841727.1"/>
    </source>
</evidence>
<dbReference type="AlphaFoldDB" id="A0A9Q0JHW7"/>
<organism evidence="1 2">
    <name type="scientific">Turnera subulata</name>
    <dbReference type="NCBI Taxonomy" id="218843"/>
    <lineage>
        <taxon>Eukaryota</taxon>
        <taxon>Viridiplantae</taxon>
        <taxon>Streptophyta</taxon>
        <taxon>Embryophyta</taxon>
        <taxon>Tracheophyta</taxon>
        <taxon>Spermatophyta</taxon>
        <taxon>Magnoliopsida</taxon>
        <taxon>eudicotyledons</taxon>
        <taxon>Gunneridae</taxon>
        <taxon>Pentapetalae</taxon>
        <taxon>rosids</taxon>
        <taxon>fabids</taxon>
        <taxon>Malpighiales</taxon>
        <taxon>Passifloraceae</taxon>
        <taxon>Turnera</taxon>
    </lineage>
</organism>
<evidence type="ECO:0000313" key="2">
    <source>
        <dbReference type="Proteomes" id="UP001141552"/>
    </source>
</evidence>